<sequence length="19" mass="2268">MFPKDTLQCMLVRAKRKDS</sequence>
<dbReference type="Proteomes" id="UP000593561">
    <property type="component" value="Unassembled WGS sequence"/>
</dbReference>
<keyword evidence="2" id="KW-1185">Reference proteome</keyword>
<reference evidence="1 2" key="1">
    <citation type="journal article" date="2019" name="Genome Biol. Evol.">
        <title>Insights into the evolution of the New World diploid cottons (Gossypium, subgenus Houzingenia) based on genome sequencing.</title>
        <authorList>
            <person name="Grover C.E."/>
            <person name="Arick M.A. 2nd"/>
            <person name="Thrash A."/>
            <person name="Conover J.L."/>
            <person name="Sanders W.S."/>
            <person name="Peterson D.G."/>
            <person name="Frelichowski J.E."/>
            <person name="Scheffler J.A."/>
            <person name="Scheffler B.E."/>
            <person name="Wendel J.F."/>
        </authorList>
    </citation>
    <scope>NUCLEOTIDE SEQUENCE [LARGE SCALE GENOMIC DNA]</scope>
    <source>
        <strain evidence="1">27</strain>
        <tissue evidence="1">Leaf</tissue>
    </source>
</reference>
<evidence type="ECO:0000313" key="2">
    <source>
        <dbReference type="Proteomes" id="UP000593561"/>
    </source>
</evidence>
<dbReference type="EMBL" id="JABFAC010000001">
    <property type="protein sequence ID" value="MBA0605752.1"/>
    <property type="molecule type" value="Genomic_DNA"/>
</dbReference>
<proteinExistence type="predicted"/>
<dbReference type="AlphaFoldDB" id="A0A7J8QX99"/>
<protein>
    <submittedName>
        <fullName evidence="1">Uncharacterized protein</fullName>
    </submittedName>
</protein>
<gene>
    <name evidence="1" type="ORF">Godav_018292</name>
</gene>
<organism evidence="1 2">
    <name type="scientific">Gossypium davidsonii</name>
    <name type="common">Davidson's cotton</name>
    <name type="synonym">Gossypium klotzschianum subsp. davidsonii</name>
    <dbReference type="NCBI Taxonomy" id="34287"/>
    <lineage>
        <taxon>Eukaryota</taxon>
        <taxon>Viridiplantae</taxon>
        <taxon>Streptophyta</taxon>
        <taxon>Embryophyta</taxon>
        <taxon>Tracheophyta</taxon>
        <taxon>Spermatophyta</taxon>
        <taxon>Magnoliopsida</taxon>
        <taxon>eudicotyledons</taxon>
        <taxon>Gunneridae</taxon>
        <taxon>Pentapetalae</taxon>
        <taxon>rosids</taxon>
        <taxon>malvids</taxon>
        <taxon>Malvales</taxon>
        <taxon>Malvaceae</taxon>
        <taxon>Malvoideae</taxon>
        <taxon>Gossypium</taxon>
    </lineage>
</organism>
<name>A0A7J8QX99_GOSDV</name>
<accession>A0A7J8QX99</accession>
<evidence type="ECO:0000313" key="1">
    <source>
        <dbReference type="EMBL" id="MBA0605752.1"/>
    </source>
</evidence>
<comment type="caution">
    <text evidence="1">The sequence shown here is derived from an EMBL/GenBank/DDBJ whole genome shotgun (WGS) entry which is preliminary data.</text>
</comment>